<evidence type="ECO:0000313" key="2">
    <source>
        <dbReference type="Proteomes" id="UP001221757"/>
    </source>
</evidence>
<name>A0AAD7BSQ9_MYCRO</name>
<gene>
    <name evidence="1" type="ORF">B0H17DRAFT_962943</name>
</gene>
<dbReference type="Proteomes" id="UP001221757">
    <property type="component" value="Unassembled WGS sequence"/>
</dbReference>
<proteinExistence type="predicted"/>
<comment type="caution">
    <text evidence="1">The sequence shown here is derived from an EMBL/GenBank/DDBJ whole genome shotgun (WGS) entry which is preliminary data.</text>
</comment>
<feature type="non-terminal residue" evidence="1">
    <location>
        <position position="247"/>
    </location>
</feature>
<dbReference type="PANTHER" id="PTHR45786">
    <property type="entry name" value="DNA BINDING PROTEIN-LIKE"/>
    <property type="match status" value="1"/>
</dbReference>
<evidence type="ECO:0008006" key="3">
    <source>
        <dbReference type="Google" id="ProtNLM"/>
    </source>
</evidence>
<dbReference type="EMBL" id="JARKIE010000548">
    <property type="protein sequence ID" value="KAJ7629296.1"/>
    <property type="molecule type" value="Genomic_DNA"/>
</dbReference>
<protein>
    <recommendedName>
        <fullName evidence="3">Helitron helicase-like domain-containing protein</fullName>
    </recommendedName>
</protein>
<dbReference type="PANTHER" id="PTHR45786:SF74">
    <property type="entry name" value="ATP-DEPENDENT DNA HELICASE"/>
    <property type="match status" value="1"/>
</dbReference>
<organism evidence="1 2">
    <name type="scientific">Mycena rosella</name>
    <name type="common">Pink bonnet</name>
    <name type="synonym">Agaricus rosellus</name>
    <dbReference type="NCBI Taxonomy" id="1033263"/>
    <lineage>
        <taxon>Eukaryota</taxon>
        <taxon>Fungi</taxon>
        <taxon>Dikarya</taxon>
        <taxon>Basidiomycota</taxon>
        <taxon>Agaricomycotina</taxon>
        <taxon>Agaricomycetes</taxon>
        <taxon>Agaricomycetidae</taxon>
        <taxon>Agaricales</taxon>
        <taxon>Marasmiineae</taxon>
        <taxon>Mycenaceae</taxon>
        <taxon>Mycena</taxon>
    </lineage>
</organism>
<keyword evidence="2" id="KW-1185">Reference proteome</keyword>
<dbReference type="AlphaFoldDB" id="A0AAD7BSQ9"/>
<accession>A0AAD7BSQ9</accession>
<evidence type="ECO:0000313" key="1">
    <source>
        <dbReference type="EMBL" id="KAJ7629296.1"/>
    </source>
</evidence>
<reference evidence="1" key="1">
    <citation type="submission" date="2023-03" db="EMBL/GenBank/DDBJ databases">
        <title>Massive genome expansion in bonnet fungi (Mycena s.s.) driven by repeated elements and novel gene families across ecological guilds.</title>
        <authorList>
            <consortium name="Lawrence Berkeley National Laboratory"/>
            <person name="Harder C.B."/>
            <person name="Miyauchi S."/>
            <person name="Viragh M."/>
            <person name="Kuo A."/>
            <person name="Thoen E."/>
            <person name="Andreopoulos B."/>
            <person name="Lu D."/>
            <person name="Skrede I."/>
            <person name="Drula E."/>
            <person name="Henrissat B."/>
            <person name="Morin E."/>
            <person name="Kohler A."/>
            <person name="Barry K."/>
            <person name="LaButti K."/>
            <person name="Morin E."/>
            <person name="Salamov A."/>
            <person name="Lipzen A."/>
            <person name="Mereny Z."/>
            <person name="Hegedus B."/>
            <person name="Baldrian P."/>
            <person name="Stursova M."/>
            <person name="Weitz H."/>
            <person name="Taylor A."/>
            <person name="Grigoriev I.V."/>
            <person name="Nagy L.G."/>
            <person name="Martin F."/>
            <person name="Kauserud H."/>
        </authorList>
    </citation>
    <scope>NUCLEOTIDE SEQUENCE</scope>
    <source>
        <strain evidence="1">CBHHK067</strain>
    </source>
</reference>
<sequence length="247" mass="28199">MDIKCRHCQALHWIGEKTSDSSVNAPKFGMCCNHGKVTIPNLEPPPEALRLLLTGDDAQSVEYRKNMWQYNIALSFTSLGVKEDQSVNRGRGPPVFKIQGELCHRTGALLPSPNKEPTYAQLYIYEPQAALEHRMRNNNNLRRDTMQVLQTVIKDNHQYATVYLHAHEILRQHPDTEEAEVRLRVAPGTHRRRGNLPTADEVAVILPGDQSEAQSRDIILRRRDGPLHRISDLHPAYTPLYYVLLFP</sequence>